<feature type="transmembrane region" description="Helical" evidence="1">
    <location>
        <begin position="84"/>
        <end position="108"/>
    </location>
</feature>
<dbReference type="Proteomes" id="UP000822993">
    <property type="component" value="Unassembled WGS sequence"/>
</dbReference>
<feature type="transmembrane region" description="Helical" evidence="1">
    <location>
        <begin position="202"/>
        <end position="222"/>
    </location>
</feature>
<gene>
    <name evidence="2" type="ORF">H9623_04860</name>
</gene>
<keyword evidence="1" id="KW-0812">Transmembrane</keyword>
<dbReference type="GO" id="GO:0005886">
    <property type="term" value="C:plasma membrane"/>
    <property type="evidence" value="ECO:0007669"/>
    <property type="project" value="UniProtKB-SubCell"/>
</dbReference>
<name>A0A9D5YXY4_9CELL</name>
<protein>
    <submittedName>
        <fullName evidence="2">ABC transporter permease subunit</fullName>
    </submittedName>
</protein>
<keyword evidence="1" id="KW-0472">Membrane</keyword>
<keyword evidence="1" id="KW-1133">Transmembrane helix</keyword>
<dbReference type="GO" id="GO:0140359">
    <property type="term" value="F:ABC-type transporter activity"/>
    <property type="evidence" value="ECO:0007669"/>
    <property type="project" value="InterPro"/>
</dbReference>
<dbReference type="EMBL" id="JACSPN010000004">
    <property type="protein sequence ID" value="MBE7699640.1"/>
    <property type="molecule type" value="Genomic_DNA"/>
</dbReference>
<keyword evidence="3" id="KW-1185">Reference proteome</keyword>
<proteinExistence type="predicted"/>
<dbReference type="AlphaFoldDB" id="A0A9D5YXY4"/>
<dbReference type="PANTHER" id="PTHR37305:SF1">
    <property type="entry name" value="MEMBRANE PROTEIN"/>
    <property type="match status" value="1"/>
</dbReference>
<evidence type="ECO:0000313" key="3">
    <source>
        <dbReference type="Proteomes" id="UP000822993"/>
    </source>
</evidence>
<evidence type="ECO:0000256" key="1">
    <source>
        <dbReference type="SAM" id="Phobius"/>
    </source>
</evidence>
<accession>A0A9D5YXY4</accession>
<comment type="caution">
    <text evidence="2">The sequence shown here is derived from an EMBL/GenBank/DDBJ whole genome shotgun (WGS) entry which is preliminary data.</text>
</comment>
<sequence>MTAATVSAARPTAQRAPSARLTFGGVLKSEWIKLWTLRSTVWTLSITVVVMVGIALMFGFFMNLATENLSAEEAAATSAILPSAAVVVSGYQMAQLVVGVLGVLIITGEYSTGMIRSTFSAVPRRLPAFFAKLIVLFSISFVVTLVGVALSYLVTIPFVPQAVDLADGDSIRVLVGAALYVATIAALSLGIGTLLRSTAGSIFTVMGLLLVVPNILAIVTAFSDNVVIEAIYKYLPSLAGQQLMAMGGIDPMTGAMATDGLSPWGGYGVLVAWTVAVLLAAAVVLKRRDA</sequence>
<dbReference type="PANTHER" id="PTHR37305">
    <property type="entry name" value="INTEGRAL MEMBRANE PROTEIN-RELATED"/>
    <property type="match status" value="1"/>
</dbReference>
<feature type="transmembrane region" description="Helical" evidence="1">
    <location>
        <begin position="129"/>
        <end position="153"/>
    </location>
</feature>
<evidence type="ECO:0000313" key="2">
    <source>
        <dbReference type="EMBL" id="MBE7699640.1"/>
    </source>
</evidence>
<organism evidence="2 3">
    <name type="scientific">Oerskovia douganii</name>
    <dbReference type="NCBI Taxonomy" id="2762210"/>
    <lineage>
        <taxon>Bacteria</taxon>
        <taxon>Bacillati</taxon>
        <taxon>Actinomycetota</taxon>
        <taxon>Actinomycetes</taxon>
        <taxon>Micrococcales</taxon>
        <taxon>Cellulomonadaceae</taxon>
        <taxon>Oerskovia</taxon>
    </lineage>
</organism>
<feature type="transmembrane region" description="Helical" evidence="1">
    <location>
        <begin position="173"/>
        <end position="195"/>
    </location>
</feature>
<reference evidence="2 3" key="1">
    <citation type="submission" date="2020-08" db="EMBL/GenBank/DDBJ databases">
        <title>A Genomic Blueprint of the Chicken Gut Microbiome.</title>
        <authorList>
            <person name="Gilroy R."/>
            <person name="Ravi A."/>
            <person name="Getino M."/>
            <person name="Pursley I."/>
            <person name="Horton D.L."/>
            <person name="Alikhan N.-F."/>
            <person name="Baker D."/>
            <person name="Gharbi K."/>
            <person name="Hall N."/>
            <person name="Watson M."/>
            <person name="Adriaenssens E.M."/>
            <person name="Foster-Nyarko E."/>
            <person name="Jarju S."/>
            <person name="Secka A."/>
            <person name="Antonio M."/>
            <person name="Oren A."/>
            <person name="Chaudhuri R."/>
            <person name="La Ragione R.M."/>
            <person name="Hildebrand F."/>
            <person name="Pallen M.J."/>
        </authorList>
    </citation>
    <scope>NUCLEOTIDE SEQUENCE [LARGE SCALE GENOMIC DNA]</scope>
    <source>
        <strain evidence="2 3">Sa1BUA8</strain>
    </source>
</reference>
<dbReference type="RefSeq" id="WP_193718932.1">
    <property type="nucleotide sequence ID" value="NZ_JACSPN010000004.1"/>
</dbReference>
<feature type="transmembrane region" description="Helical" evidence="1">
    <location>
        <begin position="264"/>
        <end position="285"/>
    </location>
</feature>
<feature type="transmembrane region" description="Helical" evidence="1">
    <location>
        <begin position="41"/>
        <end position="64"/>
    </location>
</feature>